<evidence type="ECO:0000256" key="7">
    <source>
        <dbReference type="SAM" id="SignalP"/>
    </source>
</evidence>
<evidence type="ECO:0000256" key="6">
    <source>
        <dbReference type="SAM" id="MobiDB-lite"/>
    </source>
</evidence>
<feature type="domain" description="Chitin-binding type-2" evidence="8">
    <location>
        <begin position="1101"/>
        <end position="1167"/>
    </location>
</feature>
<evidence type="ECO:0000256" key="3">
    <source>
        <dbReference type="ARBA" id="ARBA00022737"/>
    </source>
</evidence>
<feature type="chain" id="PRO_5039945858" evidence="7">
    <location>
        <begin position="20"/>
        <end position="1172"/>
    </location>
</feature>
<keyword evidence="3" id="KW-0677">Repeat</keyword>
<keyword evidence="1" id="KW-0147">Chitin-binding</keyword>
<dbReference type="AlphaFoldDB" id="A0A9J7EQ91"/>
<evidence type="ECO:0000256" key="5">
    <source>
        <dbReference type="ARBA" id="ARBA00023180"/>
    </source>
</evidence>
<evidence type="ECO:0000256" key="1">
    <source>
        <dbReference type="ARBA" id="ARBA00022669"/>
    </source>
</evidence>
<dbReference type="GO" id="GO:0008061">
    <property type="term" value="F:chitin binding"/>
    <property type="evidence" value="ECO:0007669"/>
    <property type="project" value="UniProtKB-KW"/>
</dbReference>
<dbReference type="Proteomes" id="UP000301870">
    <property type="component" value="Unplaced"/>
</dbReference>
<dbReference type="InterPro" id="IPR036508">
    <property type="entry name" value="Chitin-bd_dom_sf"/>
</dbReference>
<feature type="signal peptide" evidence="7">
    <location>
        <begin position="1"/>
        <end position="19"/>
    </location>
</feature>
<evidence type="ECO:0000259" key="8">
    <source>
        <dbReference type="PROSITE" id="PS50940"/>
    </source>
</evidence>
<dbReference type="SUPFAM" id="SSF57625">
    <property type="entry name" value="Invertebrate chitin-binding proteins"/>
    <property type="match status" value="4"/>
</dbReference>
<evidence type="ECO:0000256" key="4">
    <source>
        <dbReference type="ARBA" id="ARBA00023157"/>
    </source>
</evidence>
<feature type="compositionally biased region" description="Pro residues" evidence="6">
    <location>
        <begin position="450"/>
        <end position="482"/>
    </location>
</feature>
<keyword evidence="5" id="KW-0325">Glycoprotein</keyword>
<reference evidence="10" key="1">
    <citation type="submission" date="2025-08" db="UniProtKB">
        <authorList>
            <consortium name="RefSeq"/>
        </authorList>
    </citation>
    <scope>IDENTIFICATION</scope>
    <source>
        <strain evidence="10">Ishihara</strain>
        <tissue evidence="10">Whole body</tissue>
    </source>
</reference>
<feature type="domain" description="Chitin-binding type-2" evidence="8">
    <location>
        <begin position="318"/>
        <end position="376"/>
    </location>
</feature>
<keyword evidence="9" id="KW-1185">Reference proteome</keyword>
<feature type="domain" description="Chitin-binding type-2" evidence="8">
    <location>
        <begin position="1039"/>
        <end position="1096"/>
    </location>
</feature>
<dbReference type="GO" id="GO:0005576">
    <property type="term" value="C:extracellular region"/>
    <property type="evidence" value="ECO:0007669"/>
    <property type="project" value="InterPro"/>
</dbReference>
<dbReference type="PANTHER" id="PTHR23301:SF0">
    <property type="entry name" value="CHITIN-BINDING TYPE-2 DOMAIN-CONTAINING PROTEIN-RELATED"/>
    <property type="match status" value="1"/>
</dbReference>
<gene>
    <name evidence="10" type="primary">LOC111363177</name>
</gene>
<dbReference type="OrthoDB" id="6020543at2759"/>
<proteinExistence type="predicted"/>
<keyword evidence="2 7" id="KW-0732">Signal</keyword>
<evidence type="ECO:0000313" key="9">
    <source>
        <dbReference type="Proteomes" id="UP000301870"/>
    </source>
</evidence>
<organism evidence="9 10">
    <name type="scientific">Spodoptera litura</name>
    <name type="common">Asian cotton leafworm</name>
    <dbReference type="NCBI Taxonomy" id="69820"/>
    <lineage>
        <taxon>Eukaryota</taxon>
        <taxon>Metazoa</taxon>
        <taxon>Ecdysozoa</taxon>
        <taxon>Arthropoda</taxon>
        <taxon>Hexapoda</taxon>
        <taxon>Insecta</taxon>
        <taxon>Pterygota</taxon>
        <taxon>Neoptera</taxon>
        <taxon>Endopterygota</taxon>
        <taxon>Lepidoptera</taxon>
        <taxon>Glossata</taxon>
        <taxon>Ditrysia</taxon>
        <taxon>Noctuoidea</taxon>
        <taxon>Noctuidae</taxon>
        <taxon>Amphipyrinae</taxon>
        <taxon>Spodoptera</taxon>
    </lineage>
</organism>
<name>A0A9J7EQ91_SPOLT</name>
<dbReference type="PROSITE" id="PS50940">
    <property type="entry name" value="CHIT_BIND_II"/>
    <property type="match status" value="4"/>
</dbReference>
<feature type="domain" description="Chitin-binding type-2" evidence="8">
    <location>
        <begin position="971"/>
        <end position="1029"/>
    </location>
</feature>
<dbReference type="PANTHER" id="PTHR23301">
    <property type="entry name" value="CHITIN BINDING PERITROPHIN-A"/>
    <property type="match status" value="1"/>
</dbReference>
<dbReference type="Pfam" id="PF01607">
    <property type="entry name" value="CBM_14"/>
    <property type="match status" value="4"/>
</dbReference>
<dbReference type="KEGG" id="sliu:111363177"/>
<sequence>MIRRKLIFILPLLVGVTYGQVNNPYEYNGSSNVRYQRPSALYGPRPLRVPGEPVSAAPAPVQSRAVAFTRKAVTPLPINYGDKQTITAPEVYSIQPEREEADLKQAAEPISVQHPTPAPIPLPPPVYVQPPAPEPILLPAPVNEQPPASEPVPLPAVADIQAPAPDPIPLPAPVYEQPPAPEPIALPVPVYVQSPAPAPEPILLPQPVYEQPPAPVAYPQPELEQPAPELSQKAVPFSEPQFPENRVAAYVPPVPLPSKLESLPPLLPKPEHVRELAFIGNPTPSNDVITEQTTVPPIPPVTYSPNPVTLPPGHIWVDFQCNGDGYYAVANECDTFFDCKDDKAYKYLCPDGLHFNPVAKRYEYPCADQSEVKCVRVTPLPAPVYEQPPAPEPVVLPAPVYEKPPSPASIPLPPPVFVQPPVPEPLPQPVPVYEQARAPEPVALPAPVYEQPPSPAPNPLPPPVIVQPSAPEPLPQPAPVYVQPPAPEPVPLPAPVYEQSPAPEPVALPAPVYVQPPAQKPVPLPTPVYEQPPAPEPVALPAPAYVQPPAQEPVPLPTPVYEQPPAPEPVALPAPAYVQPLAQEHVPLPAPEPLQSMSNPLRQNRLLYQLRPMFNPRLKNLFHCQLQSMNNPLHQNRLLYQLRPMFNPRHKNLFHSPAYVQPPAQEPVPLPAPVYEQPPAPEPVAVPAPAYVQPPAPEPVALPAPAYVQPPAQETVSLPASISAQPPASEPVALPALVYEQPPAPAPIPLPPRVFVQSPALEPIPQPAPVHDQPPALEPVALPGPVYVQPPAPAPEPILLPQPVYEQPHYDRPELEQPAPEPAQTLVPLSEPQFSEIRVAAYVPPVPLPSKPESLPPLLPKPEHVRELAFIRNPTSSNDVTTEQPTVQPTLPPTLPPITNPPAPVTFPPEPITYPPVPVTFPPEPITYPPVPVTYPPAPVTYPPAPVTYPPAPVTYDPNPVTLPPGYLWVDFQCKGDGYYAVANECDTFIDCNHDKAYKYLCPDGLHFNPAAKRYEYPCAYPSEVKCVAGAVEQIPKATDQCPNQYGYYAIENGDCSKYIMCQEGAATVMECPMGLVFNSEISICDWPSNVPQCSPSVFKDFVCPDPPKDNDGLVSDIIYKYRFGNQCKQYIACQLGHPRLLSCDGGLAFDEASQSCIDEDYVRCAAPNTQE</sequence>
<feature type="region of interest" description="Disordered" evidence="6">
    <location>
        <begin position="875"/>
        <end position="897"/>
    </location>
</feature>
<dbReference type="InterPro" id="IPR002557">
    <property type="entry name" value="Chitin-bd_dom"/>
</dbReference>
<dbReference type="SMART" id="SM00494">
    <property type="entry name" value="ChtBD2"/>
    <property type="match status" value="4"/>
</dbReference>
<dbReference type="Gene3D" id="2.170.140.10">
    <property type="entry name" value="Chitin binding domain"/>
    <property type="match status" value="4"/>
</dbReference>
<accession>A0A9J7EQ91</accession>
<dbReference type="InterPro" id="IPR051940">
    <property type="entry name" value="Chitin_bind-dev_reg"/>
</dbReference>
<evidence type="ECO:0000313" key="10">
    <source>
        <dbReference type="RefSeq" id="XP_022835742.1"/>
    </source>
</evidence>
<keyword evidence="4" id="KW-1015">Disulfide bond</keyword>
<dbReference type="RefSeq" id="XP_022835742.1">
    <property type="nucleotide sequence ID" value="XM_022979974.1"/>
</dbReference>
<protein>
    <submittedName>
        <fullName evidence="10">Proline-rich extensin-like protein EPR1</fullName>
    </submittedName>
</protein>
<evidence type="ECO:0000256" key="2">
    <source>
        <dbReference type="ARBA" id="ARBA00022729"/>
    </source>
</evidence>
<dbReference type="GeneID" id="111363177"/>
<feature type="region of interest" description="Disordered" evidence="6">
    <location>
        <begin position="445"/>
        <end position="482"/>
    </location>
</feature>